<evidence type="ECO:0000313" key="1">
    <source>
        <dbReference type="EMBL" id="KAI7750464.1"/>
    </source>
</evidence>
<accession>A0AAD5CYT2</accession>
<dbReference type="EMBL" id="JAMZMK010006150">
    <property type="protein sequence ID" value="KAI7750464.1"/>
    <property type="molecule type" value="Genomic_DNA"/>
</dbReference>
<reference evidence="1" key="1">
    <citation type="submission" date="2022-06" db="EMBL/GenBank/DDBJ databases">
        <title>Uncovering the hologenomic basis of an extraordinary plant invasion.</title>
        <authorList>
            <person name="Bieker V.C."/>
            <person name="Martin M.D."/>
            <person name="Gilbert T."/>
            <person name="Hodgins K."/>
            <person name="Battlay P."/>
            <person name="Petersen B."/>
            <person name="Wilson J."/>
        </authorList>
    </citation>
    <scope>NUCLEOTIDE SEQUENCE</scope>
    <source>
        <strain evidence="1">AA19_3_7</strain>
        <tissue evidence="1">Leaf</tissue>
    </source>
</reference>
<sequence>MKVQNLAQIMMSWYKGIVKIHGRLKIADSWIKNHLWVLLKCVKLDSAQASLLPHPWKSEFEL</sequence>
<name>A0AAD5CYT2_AMBAR</name>
<dbReference type="Proteomes" id="UP001206925">
    <property type="component" value="Unassembled WGS sequence"/>
</dbReference>
<gene>
    <name evidence="1" type="ORF">M8C21_028935</name>
</gene>
<evidence type="ECO:0000313" key="2">
    <source>
        <dbReference type="Proteomes" id="UP001206925"/>
    </source>
</evidence>
<organism evidence="1 2">
    <name type="scientific">Ambrosia artemisiifolia</name>
    <name type="common">Common ragweed</name>
    <dbReference type="NCBI Taxonomy" id="4212"/>
    <lineage>
        <taxon>Eukaryota</taxon>
        <taxon>Viridiplantae</taxon>
        <taxon>Streptophyta</taxon>
        <taxon>Embryophyta</taxon>
        <taxon>Tracheophyta</taxon>
        <taxon>Spermatophyta</taxon>
        <taxon>Magnoliopsida</taxon>
        <taxon>eudicotyledons</taxon>
        <taxon>Gunneridae</taxon>
        <taxon>Pentapetalae</taxon>
        <taxon>asterids</taxon>
        <taxon>campanulids</taxon>
        <taxon>Asterales</taxon>
        <taxon>Asteraceae</taxon>
        <taxon>Asteroideae</taxon>
        <taxon>Heliantheae alliance</taxon>
        <taxon>Heliantheae</taxon>
        <taxon>Ambrosia</taxon>
    </lineage>
</organism>
<protein>
    <submittedName>
        <fullName evidence="1">Uncharacterized protein</fullName>
    </submittedName>
</protein>
<proteinExistence type="predicted"/>
<comment type="caution">
    <text evidence="1">The sequence shown here is derived from an EMBL/GenBank/DDBJ whole genome shotgun (WGS) entry which is preliminary data.</text>
</comment>
<dbReference type="AlphaFoldDB" id="A0AAD5CYT2"/>
<keyword evidence="2" id="KW-1185">Reference proteome</keyword>